<name>R4K4Y1_CLOPA</name>
<dbReference type="GO" id="GO:0008237">
    <property type="term" value="F:metallopeptidase activity"/>
    <property type="evidence" value="ECO:0007669"/>
    <property type="project" value="InterPro"/>
</dbReference>
<dbReference type="PATRIC" id="fig|86416.3.peg.1843"/>
<evidence type="ECO:0000313" key="2">
    <source>
        <dbReference type="Proteomes" id="UP000013523"/>
    </source>
</evidence>
<dbReference type="OrthoDB" id="1937418at2"/>
<dbReference type="EMBL" id="CP003261">
    <property type="protein sequence ID" value="AGK96771.1"/>
    <property type="molecule type" value="Genomic_DNA"/>
</dbReference>
<organism evidence="1 2">
    <name type="scientific">Clostridium pasteurianum BC1</name>
    <dbReference type="NCBI Taxonomy" id="86416"/>
    <lineage>
        <taxon>Bacteria</taxon>
        <taxon>Bacillati</taxon>
        <taxon>Bacillota</taxon>
        <taxon>Clostridia</taxon>
        <taxon>Eubacteriales</taxon>
        <taxon>Clostridiaceae</taxon>
        <taxon>Clostridium</taxon>
    </lineage>
</organism>
<reference evidence="1 2" key="1">
    <citation type="submission" date="2012-01" db="EMBL/GenBank/DDBJ databases">
        <title>Complete sequence of chromosome of Clostridium pasteurianum BC1.</title>
        <authorList>
            <consortium name="US DOE Joint Genome Institute"/>
            <person name="Lucas S."/>
            <person name="Han J."/>
            <person name="Lapidus A."/>
            <person name="Cheng J.-F."/>
            <person name="Goodwin L."/>
            <person name="Pitluck S."/>
            <person name="Peters L."/>
            <person name="Mikhailova N."/>
            <person name="Teshima H."/>
            <person name="Detter J.C."/>
            <person name="Han C."/>
            <person name="Tapia R."/>
            <person name="Land M."/>
            <person name="Hauser L."/>
            <person name="Kyrpides N."/>
            <person name="Ivanova N."/>
            <person name="Pagani I."/>
            <person name="Dunn J."/>
            <person name="Taghavi S."/>
            <person name="Francis A."/>
            <person name="van der Lelie D."/>
            <person name="Woyke T."/>
        </authorList>
    </citation>
    <scope>NUCLEOTIDE SEQUENCE [LARGE SCALE GENOMIC DNA]</scope>
    <source>
        <strain evidence="1 2">BC1</strain>
    </source>
</reference>
<dbReference type="KEGG" id="cpas:Clopa_1871"/>
<keyword evidence="2" id="KW-1185">Reference proteome</keyword>
<dbReference type="Proteomes" id="UP000013523">
    <property type="component" value="Chromosome"/>
</dbReference>
<dbReference type="InterPro" id="IPR024079">
    <property type="entry name" value="MetalloPept_cat_dom_sf"/>
</dbReference>
<evidence type="ECO:0008006" key="3">
    <source>
        <dbReference type="Google" id="ProtNLM"/>
    </source>
</evidence>
<gene>
    <name evidence="1" type="ORF">Clopa_1871</name>
</gene>
<evidence type="ECO:0000313" key="1">
    <source>
        <dbReference type="EMBL" id="AGK96771.1"/>
    </source>
</evidence>
<sequence length="290" mass="34139">MENKSTKKDRQQLLITLLSKEMEHLRKICFKYQRRPLLDYPITIQEEKCPKDNQYAGLYKYENDTHKIYIDTDEIKKYTDYNKQISYYSKKQAFNNLKSIILHELTHAYVKDRFELISKLKGCERDASPIFLACLKHFGGHSGYNFMSGYYHSDLYYETCDIDNYKELEKYLICLIKEYNKVSEELGKSKSIGNNNYTLCNFEYSYRNAGLLPKLYSKDTIVGVKDNEFKILNTSANLYEVGVAISPYALKILAEKKADNYSNFKWKGINKHYCLSNKNIKTINIEDNIN</sequence>
<dbReference type="eggNOG" id="ENOG5030UIR">
    <property type="taxonomic scope" value="Bacteria"/>
</dbReference>
<dbReference type="AlphaFoldDB" id="R4K4Y1"/>
<protein>
    <recommendedName>
        <fullName evidence="3">SprT-like family</fullName>
    </recommendedName>
</protein>
<proteinExistence type="predicted"/>
<dbReference type="Gene3D" id="3.40.390.10">
    <property type="entry name" value="Collagenase (Catalytic Domain)"/>
    <property type="match status" value="1"/>
</dbReference>
<dbReference type="HOGENOM" id="CLU_876334_0_0_9"/>
<accession>R4K4Y1</accession>
<dbReference type="STRING" id="86416.Clopa_1871"/>
<dbReference type="RefSeq" id="WP_015615089.1">
    <property type="nucleotide sequence ID" value="NC_021182.1"/>
</dbReference>